<dbReference type="Pfam" id="PF22999">
    <property type="entry name" value="LTN1_E3_ligase_6th"/>
    <property type="match status" value="1"/>
</dbReference>
<evidence type="ECO:0000256" key="11">
    <source>
        <dbReference type="ARBA" id="ARBA00022771"/>
    </source>
</evidence>
<dbReference type="InterPro" id="IPR054476">
    <property type="entry name" value="Ltn1_N"/>
</dbReference>
<keyword evidence="12 16" id="KW-0833">Ubl conjugation pathway</keyword>
<keyword evidence="10" id="KW-0677">Repeat</keyword>
<evidence type="ECO:0000256" key="5">
    <source>
        <dbReference type="ARBA" id="ARBA00012483"/>
    </source>
</evidence>
<keyword evidence="11 15" id="KW-0863">Zinc-finger</keyword>
<evidence type="ECO:0000256" key="1">
    <source>
        <dbReference type="ARBA" id="ARBA00000900"/>
    </source>
</evidence>
<sequence>MRSFFYPDPIFSVYLHQIALYIFHSTDNKFATMASTTAQLQNPGDLGYNGFPVLLFYLAPVDVEAIGDHNVAIVFKNIMKKNAVTREKGLTEFLRMIEGDAFDISDYNILACWLQIYPRMGIDASKTVRMLAVQIEAMYMEKYGAKEFSKYLKSSMPTWLNALYDERSIAAAARAGLLSCFGNDQERVDAKIWVVFHEQIVNYCHAALVHETPASLIDQRYENAEELVLKYNRTVNSAVQMLLKLVRLVNSRQLTMSEFALSQFEDILSSEALWDLLGLSLSKDSLSMPLLKTLLTFIVALFSFSEQSKLSPVIDSLSDLKGIYKVVSKKFIKHVKIDGSQNRVLYSSVAPSLVEALATLTSASSVELNSKKHKLKKNFWVLGGSKSFSRLRDYLKLGPCNSEPIYFEKLTRLFVAIDEAGIESNDEFQFLDFSDHDHAKLVILKILLPQLDLFKGMDLLSFKYHFTSCVFQTLSLFSLRCDTTSDLNIAVYMSLLDSFATPALRGQQDLKKKCLENFDTLSRNVTIDHLSATAELVATIGLKPPFQVQNQQLKASSKQLCITYFDTLGADNDNENNFVAALLEKIDECYEPEELQCGLEILLHILTSSNTRYDSIIEWSQSLPSLVSETFVELPIAVFEALLKSESKSNFKDLFEDFFTKIMSDAPSHMKKLLSLLSEQDTFNIVSLEESFPEAHAYLLELSQKLTRLKDEEHIIYSYLHDKEIFQNLLDSEGSEYGAIKFRDFLLARGEAVSALEQASPAIAYIIKKCFVGEIDPSNEKFLSLFTDKSLIQATIFDHLQERYVYSNDAINFMASHPDVLPFSQLGEAIEAAISCIDLRPLALANRLGHDIVLIQETKKLQLMPSIIPLGEFLASLLESDQSQAIVELASLYLEYLSDFEFLVNAEEVPEGLSVVTSRLESLLENLCCISKDNLVDLANGNAEKYIFIDFAASVSGKGPFNSSQFYRAKVLARAIDKGLENVSQHEFDAFEIKYTQLVSHPLRLALILSSCDKFIASSPKLDRLRTYVFSEILGVRNNDIMTSGLTWLCLSTHFIETADYGSILAVHKMAMVYNKLWDWLNSDIAFDAEFIPMRYLISIFLTKLIENHGAVVPDKVWEISIDMCLNNLSTSQVEPNTLSLRYSTMKLFTALNRQMPDASVEWKESRKAIYEELLAILTDQSIETESIAVNNSPVSICNDLIARTFSRATVPTSIITPKVSQLYEVLNSSKFVSLQRVAVGLLKSYILESQQDLVIEYQLKKANLKGSQEELEISPKLPEPLLSTIEVANNGKHLEDLVEEGADSQAARFIWSWYLIFMHFQDTTFNLKSEYINQIRGDGNVEFLLDTIFDTIWPNDISFLNQLVLSPIEKGTKVTQENCLIQKYDILEGFAGHVWKEEIHFALVHLYYLSFQYLGSQVQQWYNNIRDLQQKQTISKFSENYLSPLLVTKMLDEVESSKDKLIAADENLTIRVNRVTNEIKSIYIIDEQTMEMVVKIPQTYPLSSVAVEGPLRLGVKENQWKAWLLASQRVISLTNGSIIESIELFNRNVNLHFSGFVECAICYSILHQDHSLPSKTCPTCLNKFHSACLYKWFKSSGSSTCPLCRCTFNFQLARG</sequence>
<dbReference type="CDD" id="cd16491">
    <property type="entry name" value="RING-CH-C4HC3_LTN1"/>
    <property type="match status" value="1"/>
</dbReference>
<dbReference type="Gene3D" id="3.30.40.10">
    <property type="entry name" value="Zinc/RING finger domain, C3HC4 (zinc finger)"/>
    <property type="match status" value="1"/>
</dbReference>
<dbReference type="KEGG" id="asau:88175582"/>
<keyword evidence="13 16" id="KW-0862">Zinc</keyword>
<evidence type="ECO:0000256" key="6">
    <source>
        <dbReference type="ARBA" id="ARBA00017157"/>
    </source>
</evidence>
<comment type="similarity">
    <text evidence="4 16">Belongs to the LTN1 family.</text>
</comment>
<dbReference type="InterPro" id="IPR054478">
    <property type="entry name" value="LTN1_UBC"/>
</dbReference>
<comment type="catalytic activity">
    <reaction evidence="1 16">
        <text>S-ubiquitinyl-[E2 ubiquitin-conjugating enzyme]-L-cysteine + [acceptor protein]-L-lysine = [E2 ubiquitin-conjugating enzyme]-L-cysteine + N(6)-ubiquitinyl-[acceptor protein]-L-lysine.</text>
        <dbReference type="EC" id="2.3.2.27"/>
    </reaction>
</comment>
<keyword evidence="9 16" id="KW-0479">Metal-binding</keyword>
<evidence type="ECO:0000256" key="4">
    <source>
        <dbReference type="ARBA" id="ARBA00007997"/>
    </source>
</evidence>
<evidence type="ECO:0000256" key="3">
    <source>
        <dbReference type="ARBA" id="ARBA00004906"/>
    </source>
</evidence>
<evidence type="ECO:0000313" key="18">
    <source>
        <dbReference type="EMBL" id="WPK27147.1"/>
    </source>
</evidence>
<dbReference type="FunFam" id="3.30.40.10:FF:000038">
    <property type="entry name" value="E3 ubiquitin-protein ligase listerin"/>
    <property type="match status" value="1"/>
</dbReference>
<dbReference type="GO" id="GO:0008270">
    <property type="term" value="F:zinc ion binding"/>
    <property type="evidence" value="ECO:0007669"/>
    <property type="project" value="UniProtKB-KW"/>
</dbReference>
<dbReference type="PROSITE" id="PS50089">
    <property type="entry name" value="ZF_RING_2"/>
    <property type="match status" value="1"/>
</dbReference>
<feature type="domain" description="RING-type" evidence="17">
    <location>
        <begin position="1560"/>
        <end position="1606"/>
    </location>
</feature>
<dbReference type="SMART" id="SM01197">
    <property type="entry name" value="FANCL_C"/>
    <property type="match status" value="1"/>
</dbReference>
<dbReference type="InterPro" id="IPR001841">
    <property type="entry name" value="Znf_RING"/>
</dbReference>
<dbReference type="EMBL" id="CP138898">
    <property type="protein sequence ID" value="WPK27147.1"/>
    <property type="molecule type" value="Genomic_DNA"/>
</dbReference>
<keyword evidence="8 16" id="KW-0808">Transferase</keyword>
<reference evidence="18 19" key="1">
    <citation type="submission" date="2023-10" db="EMBL/GenBank/DDBJ databases">
        <title>Draft Genome Sequence of Candida saopaulonensis from a very Premature Infant with Sepsis.</title>
        <authorList>
            <person name="Ning Y."/>
            <person name="Dai R."/>
            <person name="Xiao M."/>
            <person name="Xu Y."/>
            <person name="Yan Q."/>
            <person name="Zhang L."/>
        </authorList>
    </citation>
    <scope>NUCLEOTIDE SEQUENCE [LARGE SCALE GENOMIC DNA]</scope>
    <source>
        <strain evidence="18 19">19XY460</strain>
    </source>
</reference>
<organism evidence="18 19">
    <name type="scientific">Australozyma saopauloensis</name>
    <dbReference type="NCBI Taxonomy" id="291208"/>
    <lineage>
        <taxon>Eukaryota</taxon>
        <taxon>Fungi</taxon>
        <taxon>Dikarya</taxon>
        <taxon>Ascomycota</taxon>
        <taxon>Saccharomycotina</taxon>
        <taxon>Pichiomycetes</taxon>
        <taxon>Metschnikowiaceae</taxon>
        <taxon>Australozyma</taxon>
    </lineage>
</organism>
<accession>A0AAX4HGX9</accession>
<dbReference type="GO" id="GO:0043023">
    <property type="term" value="F:ribosomal large subunit binding"/>
    <property type="evidence" value="ECO:0007669"/>
    <property type="project" value="TreeGrafter"/>
</dbReference>
<keyword evidence="7" id="KW-0963">Cytoplasm</keyword>
<dbReference type="SMART" id="SM00744">
    <property type="entry name" value="RINGv"/>
    <property type="match status" value="1"/>
</dbReference>
<keyword evidence="19" id="KW-1185">Reference proteome</keyword>
<evidence type="ECO:0000313" key="19">
    <source>
        <dbReference type="Proteomes" id="UP001338582"/>
    </source>
</evidence>
<evidence type="ECO:0000256" key="2">
    <source>
        <dbReference type="ARBA" id="ARBA00004514"/>
    </source>
</evidence>
<dbReference type="GO" id="GO:1990116">
    <property type="term" value="P:ribosome-associated ubiquitin-dependent protein catabolic process"/>
    <property type="evidence" value="ECO:0007669"/>
    <property type="project" value="UniProtKB-UniRule"/>
</dbReference>
<dbReference type="GO" id="GO:0072344">
    <property type="term" value="P:rescue of stalled ribosome"/>
    <property type="evidence" value="ECO:0007669"/>
    <property type="project" value="UniProtKB-UniRule"/>
</dbReference>
<dbReference type="GO" id="GO:0005829">
    <property type="term" value="C:cytosol"/>
    <property type="evidence" value="ECO:0007669"/>
    <property type="project" value="UniProtKB-SubCell"/>
</dbReference>
<dbReference type="Pfam" id="PF23009">
    <property type="entry name" value="UBC_like"/>
    <property type="match status" value="1"/>
</dbReference>
<comment type="subcellular location">
    <subcellularLocation>
        <location evidence="2">Cytoplasm</location>
        <location evidence="2">Cytosol</location>
    </subcellularLocation>
</comment>
<protein>
    <recommendedName>
        <fullName evidence="6 16">E3 ubiquitin-protein ligase listerin</fullName>
        <ecNumber evidence="5 16">2.3.2.27</ecNumber>
    </recommendedName>
    <alternativeName>
        <fullName evidence="16">RING-type E3 ubiquitin transferase listerin</fullName>
    </alternativeName>
</protein>
<dbReference type="Pfam" id="PF13639">
    <property type="entry name" value="zf-RING_2"/>
    <property type="match status" value="1"/>
</dbReference>
<comment type="subunit">
    <text evidence="16">Component of the ribosome quality control complex (RQC).</text>
</comment>
<dbReference type="Pfam" id="PF22958">
    <property type="entry name" value="Ltn1_1st"/>
    <property type="match status" value="1"/>
</dbReference>
<evidence type="ECO:0000256" key="12">
    <source>
        <dbReference type="ARBA" id="ARBA00022786"/>
    </source>
</evidence>
<evidence type="ECO:0000256" key="15">
    <source>
        <dbReference type="PROSITE-ProRule" id="PRU00175"/>
    </source>
</evidence>
<evidence type="ECO:0000256" key="10">
    <source>
        <dbReference type="ARBA" id="ARBA00022737"/>
    </source>
</evidence>
<dbReference type="PANTHER" id="PTHR12389">
    <property type="entry name" value="ZINC FINGER PROTEIN 294"/>
    <property type="match status" value="1"/>
</dbReference>
<dbReference type="InterPro" id="IPR013083">
    <property type="entry name" value="Znf_RING/FYVE/PHD"/>
</dbReference>
<dbReference type="InterPro" id="IPR054477">
    <property type="entry name" value="LTN1_E3_ligase_6th"/>
</dbReference>
<evidence type="ECO:0000256" key="14">
    <source>
        <dbReference type="ARBA" id="ARBA00055150"/>
    </source>
</evidence>
<dbReference type="Proteomes" id="UP001338582">
    <property type="component" value="Chromosome 5"/>
</dbReference>
<dbReference type="EC" id="2.3.2.27" evidence="5 16"/>
<comment type="function">
    <text evidence="14">E3 ubiquitin-protein ligase component of the ribosome quality control complex (RQC), a ribosome-associated complex that mediates ubiquitination and extraction of incompletely synthesized nascent chains for proteasomal degradation. Mediates ubiquitination of proteins derived from mRNAs lacking stop codons (non-stop proteins) and other translation arrest products induced by poly-lysine sequences and tandem rare codons. Ubiquitination leads to CDC48 recruitment for extraction and degradation of the incomplete translation product. May indirectly play a role in chromatin function and transcription.</text>
</comment>
<dbReference type="InterPro" id="IPR039795">
    <property type="entry name" value="LTN1/Rkr1"/>
</dbReference>
<dbReference type="RefSeq" id="XP_062879525.1">
    <property type="nucleotide sequence ID" value="XM_063023455.1"/>
</dbReference>
<evidence type="ECO:0000259" key="17">
    <source>
        <dbReference type="PROSITE" id="PS50089"/>
    </source>
</evidence>
<evidence type="ECO:0000256" key="9">
    <source>
        <dbReference type="ARBA" id="ARBA00022723"/>
    </source>
</evidence>
<dbReference type="SUPFAM" id="SSF57850">
    <property type="entry name" value="RING/U-box"/>
    <property type="match status" value="1"/>
</dbReference>
<dbReference type="GO" id="GO:1990112">
    <property type="term" value="C:RQC complex"/>
    <property type="evidence" value="ECO:0007669"/>
    <property type="project" value="UniProtKB-UniRule"/>
</dbReference>
<evidence type="ECO:0000256" key="13">
    <source>
        <dbReference type="ARBA" id="ARBA00022833"/>
    </source>
</evidence>
<evidence type="ECO:0000256" key="7">
    <source>
        <dbReference type="ARBA" id="ARBA00022490"/>
    </source>
</evidence>
<gene>
    <name evidence="18" type="ORF">PUMCH_004522</name>
</gene>
<evidence type="ECO:0000256" key="16">
    <source>
        <dbReference type="RuleBase" id="RU367090"/>
    </source>
</evidence>
<proteinExistence type="inferred from homology"/>
<dbReference type="GO" id="GO:0061630">
    <property type="term" value="F:ubiquitin protein ligase activity"/>
    <property type="evidence" value="ECO:0007669"/>
    <property type="project" value="UniProtKB-UniRule"/>
</dbReference>
<dbReference type="InterPro" id="IPR011016">
    <property type="entry name" value="Znf_RING-CH"/>
</dbReference>
<dbReference type="PANTHER" id="PTHR12389:SF0">
    <property type="entry name" value="E3 UBIQUITIN-PROTEIN LIGASE LISTERIN"/>
    <property type="match status" value="1"/>
</dbReference>
<comment type="function">
    <text evidence="16">E3 ubiquitin-protein ligase. Component of the ribosome quality control complex (RQC), a ribosome-associated complex that mediates ubiquitination and extraction of incompletely synthesized nascent chains for proteasomal degradation.</text>
</comment>
<dbReference type="InterPro" id="IPR039804">
    <property type="entry name" value="RING-CH-C4HC3_LTN1"/>
</dbReference>
<name>A0AAX4HGX9_9ASCO</name>
<dbReference type="GeneID" id="88175582"/>
<evidence type="ECO:0000256" key="8">
    <source>
        <dbReference type="ARBA" id="ARBA00022679"/>
    </source>
</evidence>
<comment type="pathway">
    <text evidence="3 16">Protein modification; protein ubiquitination.</text>
</comment>